<keyword evidence="3" id="KW-1003">Cell membrane</keyword>
<dbReference type="EMBL" id="LDJH01000017">
    <property type="protein sequence ID" value="KRG57131.1"/>
    <property type="molecule type" value="Genomic_DNA"/>
</dbReference>
<dbReference type="Gene3D" id="3.30.70.100">
    <property type="match status" value="1"/>
</dbReference>
<feature type="transmembrane region" description="Helical" evidence="8">
    <location>
        <begin position="421"/>
        <end position="439"/>
    </location>
</feature>
<comment type="similarity">
    <text evidence="2">Belongs to the MscS (TC 1.A.23) family.</text>
</comment>
<evidence type="ECO:0000313" key="12">
    <source>
        <dbReference type="Proteomes" id="UP000051254"/>
    </source>
</evidence>
<feature type="transmembrane region" description="Helical" evidence="8">
    <location>
        <begin position="393"/>
        <end position="415"/>
    </location>
</feature>
<dbReference type="Proteomes" id="UP000051254">
    <property type="component" value="Unassembled WGS sequence"/>
</dbReference>
<dbReference type="SUPFAM" id="SSF82861">
    <property type="entry name" value="Mechanosensitive channel protein MscS (YggB), transmembrane region"/>
    <property type="match status" value="1"/>
</dbReference>
<dbReference type="PANTHER" id="PTHR30347">
    <property type="entry name" value="POTASSIUM CHANNEL RELATED"/>
    <property type="match status" value="1"/>
</dbReference>
<evidence type="ECO:0000256" key="2">
    <source>
        <dbReference type="ARBA" id="ARBA00008017"/>
    </source>
</evidence>
<dbReference type="InterPro" id="IPR006685">
    <property type="entry name" value="MscS_channel_2nd"/>
</dbReference>
<dbReference type="InterPro" id="IPR052702">
    <property type="entry name" value="MscS-like_channel"/>
</dbReference>
<comment type="caution">
    <text evidence="11">The sequence shown here is derived from an EMBL/GenBank/DDBJ whole genome shotgun (WGS) entry which is preliminary data.</text>
</comment>
<gene>
    <name evidence="11" type="ORF">ABB25_10265</name>
</gene>
<dbReference type="InterPro" id="IPR023408">
    <property type="entry name" value="MscS_beta-dom_sf"/>
</dbReference>
<keyword evidence="12" id="KW-1185">Reference proteome</keyword>
<evidence type="ECO:0000313" key="11">
    <source>
        <dbReference type="EMBL" id="KRG57131.1"/>
    </source>
</evidence>
<name>A0A0R0BJ61_9GAMM</name>
<keyword evidence="7" id="KW-0175">Coiled coil</keyword>
<feature type="transmembrane region" description="Helical" evidence="8">
    <location>
        <begin position="596"/>
        <end position="622"/>
    </location>
</feature>
<feature type="transmembrane region" description="Helical" evidence="8">
    <location>
        <begin position="526"/>
        <end position="548"/>
    </location>
</feature>
<evidence type="ECO:0000259" key="9">
    <source>
        <dbReference type="Pfam" id="PF00924"/>
    </source>
</evidence>
<keyword evidence="5 8" id="KW-1133">Transmembrane helix</keyword>
<evidence type="ECO:0000256" key="1">
    <source>
        <dbReference type="ARBA" id="ARBA00004651"/>
    </source>
</evidence>
<feature type="domain" description="DUF3772" evidence="10">
    <location>
        <begin position="113"/>
        <end position="174"/>
    </location>
</feature>
<dbReference type="GO" id="GO:0005886">
    <property type="term" value="C:plasma membrane"/>
    <property type="evidence" value="ECO:0007669"/>
    <property type="project" value="UniProtKB-SubCell"/>
</dbReference>
<feature type="coiled-coil region" evidence="7">
    <location>
        <begin position="17"/>
        <end position="44"/>
    </location>
</feature>
<dbReference type="SUPFAM" id="SSF82689">
    <property type="entry name" value="Mechanosensitive channel protein MscS (YggB), C-terminal domain"/>
    <property type="match status" value="1"/>
</dbReference>
<evidence type="ECO:0000256" key="5">
    <source>
        <dbReference type="ARBA" id="ARBA00022989"/>
    </source>
</evidence>
<feature type="transmembrane region" description="Helical" evidence="8">
    <location>
        <begin position="273"/>
        <end position="293"/>
    </location>
</feature>
<feature type="transmembrane region" description="Helical" evidence="8">
    <location>
        <begin position="231"/>
        <end position="253"/>
    </location>
</feature>
<keyword evidence="6 8" id="KW-0472">Membrane</keyword>
<organism evidence="11 12">
    <name type="scientific">Stenotrophomonas koreensis</name>
    <dbReference type="NCBI Taxonomy" id="266128"/>
    <lineage>
        <taxon>Bacteria</taxon>
        <taxon>Pseudomonadati</taxon>
        <taxon>Pseudomonadota</taxon>
        <taxon>Gammaproteobacteria</taxon>
        <taxon>Lysobacterales</taxon>
        <taxon>Lysobacteraceae</taxon>
        <taxon>Stenotrophomonas</taxon>
    </lineage>
</organism>
<dbReference type="Pfam" id="PF00924">
    <property type="entry name" value="MS_channel_2nd"/>
    <property type="match status" value="1"/>
</dbReference>
<dbReference type="Gene3D" id="1.10.287.1260">
    <property type="match status" value="1"/>
</dbReference>
<dbReference type="PANTHER" id="PTHR30347:SF9">
    <property type="entry name" value="MINICONDUCTANCE MECHANOSENSITIVE CHANNEL MSCM"/>
    <property type="match status" value="1"/>
</dbReference>
<reference evidence="11 12" key="1">
    <citation type="submission" date="2015-05" db="EMBL/GenBank/DDBJ databases">
        <title>Genome sequencing and analysis of members of genus Stenotrophomonas.</title>
        <authorList>
            <person name="Patil P.P."/>
            <person name="Midha S."/>
            <person name="Patil P.B."/>
        </authorList>
    </citation>
    <scope>NUCLEOTIDE SEQUENCE [LARGE SCALE GENOMIC DNA]</scope>
    <source>
        <strain evidence="11 12">DSM 17805</strain>
    </source>
</reference>
<dbReference type="InterPro" id="IPR022249">
    <property type="entry name" value="DUF3772"/>
</dbReference>
<feature type="transmembrane region" description="Helical" evidence="8">
    <location>
        <begin position="190"/>
        <end position="210"/>
    </location>
</feature>
<sequence>MAAAPAFATAGSPQAVAADARGQLQQVSQQLQQIRRSVGDIESRETLGALSERALQAQRQADLAVRMLGPERESLEARIAQLGELADGDREGNAVASQRKALGAQQLLLDDLIKQGNLLSVEARQLADAIEKERVQRLGRQLSRRVASPLSPTLWREVIHQVPGDWRHFGVLLRQQHAALQTALARHGGWPPLLALGVALLLFFPLRLWLRRWGRRFAASGRAPAGRLRRTGLAVWLLLVGTLLPGVAVLVLVNGLKAIDAIAPRLVQVADAMVQATFFAAFIAALSACLLVPKRPSWRLLALDDLAASRMRKYAWMAAGLMWVTLVGQTLNRAARTSEITGVALDGLLALCYIALIMAMLLSLTRLYRRQQLDDAQAAADSAAARRRGGWAVLVRVFGHLTVMAALLATLLGWINLAMFAAQQMIWLGVIGMALLLLLKFADDLCLRVFATDSRSGQAIMLATGLGSAKLEQGGVLASALVRLCLVLLAVGAIALPQGNSAVMWGWLDTLRNGITIGETVLRPWALVRALLVLVVGLGIIQLLQRWLVETYLPKTAMDAGGRNSVSTVARYLGLAIVALWTLAALGLGFERLALVVSALSVGIGFGLQAITQNFVSGLILLAERPVKIGDWVRIGDQEGDVRRISVRSTEIESGDKSTLIVPNSELITKTIRNMTLANPQGRVQIKFQVPLSTDVARLRQVLLDLYAAHPGVQESPPPAFYIDGIEGGMITINSHGHVGSPRNVYAVRSELLFELLVALQAAGIALATPADVHLVSDSR</sequence>
<dbReference type="GO" id="GO:0008381">
    <property type="term" value="F:mechanosensitive monoatomic ion channel activity"/>
    <property type="evidence" value="ECO:0007669"/>
    <property type="project" value="UniProtKB-ARBA"/>
</dbReference>
<accession>A0A0R0BJ61</accession>
<feature type="transmembrane region" description="Helical" evidence="8">
    <location>
        <begin position="343"/>
        <end position="364"/>
    </location>
</feature>
<evidence type="ECO:0000259" key="10">
    <source>
        <dbReference type="Pfam" id="PF12607"/>
    </source>
</evidence>
<evidence type="ECO:0000256" key="4">
    <source>
        <dbReference type="ARBA" id="ARBA00022692"/>
    </source>
</evidence>
<proteinExistence type="inferred from homology"/>
<dbReference type="PATRIC" id="fig|266128.3.peg.928"/>
<feature type="domain" description="Mechanosensitive ion channel MscS" evidence="9">
    <location>
        <begin position="611"/>
        <end position="676"/>
    </location>
</feature>
<evidence type="ECO:0000256" key="7">
    <source>
        <dbReference type="SAM" id="Coils"/>
    </source>
</evidence>
<dbReference type="Pfam" id="PF12607">
    <property type="entry name" value="DUF3772"/>
    <property type="match status" value="1"/>
</dbReference>
<evidence type="ECO:0000256" key="3">
    <source>
        <dbReference type="ARBA" id="ARBA00022475"/>
    </source>
</evidence>
<dbReference type="InterPro" id="IPR010920">
    <property type="entry name" value="LSM_dom_sf"/>
</dbReference>
<evidence type="ECO:0000256" key="8">
    <source>
        <dbReference type="SAM" id="Phobius"/>
    </source>
</evidence>
<dbReference type="SUPFAM" id="SSF50182">
    <property type="entry name" value="Sm-like ribonucleoproteins"/>
    <property type="match status" value="1"/>
</dbReference>
<dbReference type="InterPro" id="IPR011066">
    <property type="entry name" value="MscS_channel_C_sf"/>
</dbReference>
<comment type="subcellular location">
    <subcellularLocation>
        <location evidence="1">Cell membrane</location>
        <topology evidence="1">Multi-pass membrane protein</topology>
    </subcellularLocation>
</comment>
<dbReference type="AlphaFoldDB" id="A0A0R0BJ61"/>
<evidence type="ECO:0000256" key="6">
    <source>
        <dbReference type="ARBA" id="ARBA00023136"/>
    </source>
</evidence>
<dbReference type="InterPro" id="IPR011014">
    <property type="entry name" value="MscS_channel_TM-2"/>
</dbReference>
<feature type="transmembrane region" description="Helical" evidence="8">
    <location>
        <begin position="569"/>
        <end position="590"/>
    </location>
</feature>
<dbReference type="Gene3D" id="2.30.30.60">
    <property type="match status" value="1"/>
</dbReference>
<protein>
    <submittedName>
        <fullName evidence="11">Ion channel protein</fullName>
    </submittedName>
</protein>
<feature type="transmembrane region" description="Helical" evidence="8">
    <location>
        <begin position="476"/>
        <end position="496"/>
    </location>
</feature>
<feature type="transmembrane region" description="Helical" evidence="8">
    <location>
        <begin position="314"/>
        <end position="331"/>
    </location>
</feature>
<keyword evidence="4 8" id="KW-0812">Transmembrane</keyword>